<dbReference type="RefSeq" id="WP_328278832.1">
    <property type="nucleotide sequence ID" value="NZ_JARTLD010000035.1"/>
</dbReference>
<dbReference type="Gene3D" id="3.40.50.720">
    <property type="entry name" value="NAD(P)-binding Rossmann-like Domain"/>
    <property type="match status" value="1"/>
</dbReference>
<accession>A0ABU6PVX4</accession>
<feature type="non-terminal residue" evidence="1">
    <location>
        <position position="193"/>
    </location>
</feature>
<reference evidence="1 2" key="1">
    <citation type="submission" date="2023-03" db="EMBL/GenBank/DDBJ databases">
        <title>Bacillus Genome Sequencing.</title>
        <authorList>
            <person name="Dunlap C."/>
        </authorList>
    </citation>
    <scope>NUCLEOTIDE SEQUENCE [LARGE SCALE GENOMIC DNA]</scope>
    <source>
        <strain evidence="1 2">NRS-52</strain>
    </source>
</reference>
<dbReference type="Proteomes" id="UP001343257">
    <property type="component" value="Unassembled WGS sequence"/>
</dbReference>
<evidence type="ECO:0000313" key="1">
    <source>
        <dbReference type="EMBL" id="MED5018514.1"/>
    </source>
</evidence>
<gene>
    <name evidence="1" type="ORF">P9847_14495</name>
</gene>
<proteinExistence type="predicted"/>
<protein>
    <recommendedName>
        <fullName evidence="3">Gfo/Idh/MocA-like oxidoreductase N-terminal domain-containing protein</fullName>
    </recommendedName>
</protein>
<dbReference type="SUPFAM" id="SSF51735">
    <property type="entry name" value="NAD(P)-binding Rossmann-fold domains"/>
    <property type="match status" value="1"/>
</dbReference>
<dbReference type="EMBL" id="JARTLD010000035">
    <property type="protein sequence ID" value="MED5018514.1"/>
    <property type="molecule type" value="Genomic_DNA"/>
</dbReference>
<name>A0ABU6PVX4_9BACL</name>
<dbReference type="InterPro" id="IPR036291">
    <property type="entry name" value="NAD(P)-bd_dom_sf"/>
</dbReference>
<evidence type="ECO:0000313" key="2">
    <source>
        <dbReference type="Proteomes" id="UP001343257"/>
    </source>
</evidence>
<sequence length="193" mass="21372">MKKIGFIDYYLDEWHANQYPGWIKEASGGAMEVAFAHAIKDAEHGLTNQAWCAKHGVAWCATIEEVIERSDYLIVLSPDNPEQHEELAALPLASGKPTYVDKTFAPDREAALRLFERAAQHHTPLYSSSALRYADEYGDVERAGIRVISSLGPGAFENYSIHQIEPVVALMGTHAKRVMFVGTEAAPALLIDF</sequence>
<evidence type="ECO:0008006" key="3">
    <source>
        <dbReference type="Google" id="ProtNLM"/>
    </source>
</evidence>
<keyword evidence="2" id="KW-1185">Reference proteome</keyword>
<comment type="caution">
    <text evidence="1">The sequence shown here is derived from an EMBL/GenBank/DDBJ whole genome shotgun (WGS) entry which is preliminary data.</text>
</comment>
<organism evidence="1 2">
    <name type="scientific">Paenibacillus chibensis</name>
    <dbReference type="NCBI Taxonomy" id="59846"/>
    <lineage>
        <taxon>Bacteria</taxon>
        <taxon>Bacillati</taxon>
        <taxon>Bacillota</taxon>
        <taxon>Bacilli</taxon>
        <taxon>Bacillales</taxon>
        <taxon>Paenibacillaceae</taxon>
        <taxon>Paenibacillus</taxon>
    </lineage>
</organism>